<sequence length="1049" mass="116601">MGSWRPRLPGFGEGSQDAEPGGGGRGPGRGFRGRGGSYHQQFPQGGRGAGYYQHGHGAASQPRGAMVSQQWRPAGPAAGYLGPGQACREVQPPQNYGGGRVGRRAGPSAIAPELRQAKETSHEPDNISPEAGSPELSPRASTVEVSDQLKDLPVQEESNTGQEIVQAFPVSHKSYKFPHRPGNGSIGTRCLVKANHFFAELPDKDLHQYDVSITPDVTSRIRSRSVMEELVKLHKMSYLGGRLPAYDGRKSLYTAGPLPFTSKEFHITLLEEDDGSGVERRQKTYKVVIRFAARADLHRLEQFIAGRQAEAPQEALQVLDIVLRELPTAKYAPFGRSFFSPDLGRRRSLGEGIESWRGFYQSIRPTQMGLSLNIDMSATAFFEPLPVIDFVALLLNTDIHSRPLSDAERVKIKKALRGVKVEVTHRGNMRRKYRIAGLTSQATRELTFPVDQGGTVKSVIQYFQETYGFAIQHTYLPCLQVGNQQRPNYLPMEVCKIVAGQRYSKRLNQSQIRALLEETCQRPHDRERDIIQMVNHNSYHEDPYAKEFGIKISERLASVEARILPAPRLKYNETGREKDCLPRVGQWNMMNKKMVNGGRVRSWICVNFARNVQESVASGFCRELAHMCQASGMDFALEPILPPMYAHPDQVERALKARFHDAMNMLGPQRKELDLLVGILPDNNGSLYGDLKRVCEIDLGIVSQCCCAKQVFKMNKQILANLALKINVKVGGRNTVLVDAVSRRIPLVTDRPTIIFGADVTHPHPGEDSSPSIAAVVASQDWPEVTKYAGLVSAQSHRQELIEDLYKVTHDPQRGTICGGMIRELLISFKKSTGQKPQRILFYRDGVSEGQFYQVLLHELDAIRKACASLEANYQPQVTFIVVQKRHHTRLFAHNHNDQNSVDRSGNILPGTVVDSKICHPTEFDFFLCSHAGIKGTSRPAHYHVLWDENNFTADALQTLTNNLCYTYARCTRSVSIVPPAYYAHLAAFRARFYMEPDSSDSGSLASGARGGRVPSSSSTSRSTRAATGGAVRPLPALKDSVKSVMFYC</sequence>
<evidence type="ECO:0000259" key="4">
    <source>
        <dbReference type="PROSITE" id="PS50821"/>
    </source>
</evidence>
<dbReference type="EMBL" id="CM029043">
    <property type="protein sequence ID" value="KAG2614395.1"/>
    <property type="molecule type" value="Genomic_DNA"/>
</dbReference>
<dbReference type="Pfam" id="PF02170">
    <property type="entry name" value="PAZ"/>
    <property type="match status" value="1"/>
</dbReference>
<dbReference type="SMART" id="SM01163">
    <property type="entry name" value="DUF1785"/>
    <property type="match status" value="1"/>
</dbReference>
<dbReference type="PROSITE" id="PS50822">
    <property type="entry name" value="PIWI"/>
    <property type="match status" value="1"/>
</dbReference>
<dbReference type="Gene3D" id="3.30.420.10">
    <property type="entry name" value="Ribonuclease H-like superfamily/Ribonuclease H"/>
    <property type="match status" value="1"/>
</dbReference>
<dbReference type="SUPFAM" id="SSF53098">
    <property type="entry name" value="Ribonuclease H-like"/>
    <property type="match status" value="1"/>
</dbReference>
<keyword evidence="7" id="KW-1185">Reference proteome</keyword>
<evidence type="ECO:0000256" key="1">
    <source>
        <dbReference type="ARBA" id="ARBA00008201"/>
    </source>
</evidence>
<dbReference type="CDD" id="cd02846">
    <property type="entry name" value="PAZ_argonaute_like"/>
    <property type="match status" value="1"/>
</dbReference>
<protein>
    <submittedName>
        <fullName evidence="6">Uncharacterized protein</fullName>
    </submittedName>
</protein>
<dbReference type="InterPro" id="IPR036397">
    <property type="entry name" value="RNaseH_sf"/>
</dbReference>
<dbReference type="Gene3D" id="3.40.50.2300">
    <property type="match status" value="1"/>
</dbReference>
<reference evidence="6" key="1">
    <citation type="submission" date="2020-05" db="EMBL/GenBank/DDBJ databases">
        <title>WGS assembly of Panicum virgatum.</title>
        <authorList>
            <person name="Lovell J.T."/>
            <person name="Jenkins J."/>
            <person name="Shu S."/>
            <person name="Juenger T.E."/>
            <person name="Schmutz J."/>
        </authorList>
    </citation>
    <scope>NUCLEOTIDE SEQUENCE</scope>
    <source>
        <strain evidence="6">AP13</strain>
    </source>
</reference>
<feature type="compositionally biased region" description="Low complexity" evidence="3">
    <location>
        <begin position="73"/>
        <end position="86"/>
    </location>
</feature>
<organism evidence="6 7">
    <name type="scientific">Panicum virgatum</name>
    <name type="common">Blackwell switchgrass</name>
    <dbReference type="NCBI Taxonomy" id="38727"/>
    <lineage>
        <taxon>Eukaryota</taxon>
        <taxon>Viridiplantae</taxon>
        <taxon>Streptophyta</taxon>
        <taxon>Embryophyta</taxon>
        <taxon>Tracheophyta</taxon>
        <taxon>Spermatophyta</taxon>
        <taxon>Magnoliopsida</taxon>
        <taxon>Liliopsida</taxon>
        <taxon>Poales</taxon>
        <taxon>Poaceae</taxon>
        <taxon>PACMAD clade</taxon>
        <taxon>Panicoideae</taxon>
        <taxon>Panicodae</taxon>
        <taxon>Paniceae</taxon>
        <taxon>Panicinae</taxon>
        <taxon>Panicum</taxon>
        <taxon>Panicum sect. Hiantes</taxon>
    </lineage>
</organism>
<dbReference type="GO" id="GO:0003723">
    <property type="term" value="F:RNA binding"/>
    <property type="evidence" value="ECO:0007669"/>
    <property type="project" value="InterPro"/>
</dbReference>
<dbReference type="InterPro" id="IPR012337">
    <property type="entry name" value="RNaseH-like_sf"/>
</dbReference>
<comment type="caution">
    <text evidence="6">The sequence shown here is derived from an EMBL/GenBank/DDBJ whole genome shotgun (WGS) entry which is preliminary data.</text>
</comment>
<dbReference type="SUPFAM" id="SSF101690">
    <property type="entry name" value="PAZ domain"/>
    <property type="match status" value="1"/>
</dbReference>
<dbReference type="EMBL" id="CM029043">
    <property type="protein sequence ID" value="KAG2614397.1"/>
    <property type="molecule type" value="Genomic_DNA"/>
</dbReference>
<feature type="compositionally biased region" description="Basic and acidic residues" evidence="3">
    <location>
        <begin position="115"/>
        <end position="125"/>
    </location>
</feature>
<dbReference type="GO" id="GO:0031047">
    <property type="term" value="P:regulatory ncRNA-mediated gene silencing"/>
    <property type="evidence" value="ECO:0007669"/>
    <property type="project" value="UniProtKB-KW"/>
</dbReference>
<dbReference type="FunFam" id="3.40.50.2300:FF:000110">
    <property type="entry name" value="Argonaute 10"/>
    <property type="match status" value="1"/>
</dbReference>
<evidence type="ECO:0000259" key="5">
    <source>
        <dbReference type="PROSITE" id="PS50822"/>
    </source>
</evidence>
<dbReference type="InterPro" id="IPR003100">
    <property type="entry name" value="PAZ_dom"/>
</dbReference>
<dbReference type="Pfam" id="PF08699">
    <property type="entry name" value="ArgoL1"/>
    <property type="match status" value="1"/>
</dbReference>
<dbReference type="Pfam" id="PF02171">
    <property type="entry name" value="Piwi"/>
    <property type="match status" value="1"/>
</dbReference>
<dbReference type="InterPro" id="IPR003165">
    <property type="entry name" value="Piwi"/>
</dbReference>
<feature type="domain" description="Piwi" evidence="5">
    <location>
        <begin position="675"/>
        <end position="996"/>
    </location>
</feature>
<comment type="similarity">
    <text evidence="1">Belongs to the argonaute family. Ago subfamily.</text>
</comment>
<dbReference type="PANTHER" id="PTHR22891">
    <property type="entry name" value="EUKARYOTIC TRANSLATION INITIATION FACTOR 2C"/>
    <property type="match status" value="1"/>
</dbReference>
<keyword evidence="2" id="KW-0943">RNA-mediated gene silencing</keyword>
<evidence type="ECO:0000256" key="2">
    <source>
        <dbReference type="ARBA" id="ARBA00023158"/>
    </source>
</evidence>
<dbReference type="SMART" id="SM00949">
    <property type="entry name" value="PAZ"/>
    <property type="match status" value="1"/>
</dbReference>
<dbReference type="InterPro" id="IPR045246">
    <property type="entry name" value="Piwi_ago-like"/>
</dbReference>
<dbReference type="SMART" id="SM00950">
    <property type="entry name" value="Piwi"/>
    <property type="match status" value="1"/>
</dbReference>
<dbReference type="InterPro" id="IPR032472">
    <property type="entry name" value="ArgoL2"/>
</dbReference>
<proteinExistence type="inferred from homology"/>
<feature type="region of interest" description="Disordered" evidence="3">
    <location>
        <begin position="1000"/>
        <end position="1030"/>
    </location>
</feature>
<dbReference type="InterPro" id="IPR032473">
    <property type="entry name" value="Argonaute_Mid_dom"/>
</dbReference>
<gene>
    <name evidence="6" type="ORF">PVAP13_4KG385603</name>
</gene>
<dbReference type="Pfam" id="PF16488">
    <property type="entry name" value="ArgoL2"/>
    <property type="match status" value="1"/>
</dbReference>
<dbReference type="FunFam" id="2.170.260.10:FF:000001">
    <property type="entry name" value="Protein argonaute-2"/>
    <property type="match status" value="1"/>
</dbReference>
<dbReference type="InterPro" id="IPR032474">
    <property type="entry name" value="Argonaute_N"/>
</dbReference>
<evidence type="ECO:0000313" key="6">
    <source>
        <dbReference type="EMBL" id="KAG2614395.1"/>
    </source>
</evidence>
<feature type="domain" description="PAZ" evidence="4">
    <location>
        <begin position="386"/>
        <end position="499"/>
    </location>
</feature>
<feature type="compositionally biased region" description="Gly residues" evidence="3">
    <location>
        <begin position="20"/>
        <end position="36"/>
    </location>
</feature>
<dbReference type="OrthoDB" id="10252740at2759"/>
<dbReference type="Gene3D" id="2.170.260.10">
    <property type="entry name" value="paz domain"/>
    <property type="match status" value="1"/>
</dbReference>
<dbReference type="Pfam" id="PF16486">
    <property type="entry name" value="ArgoN"/>
    <property type="match status" value="1"/>
</dbReference>
<dbReference type="InterPro" id="IPR014811">
    <property type="entry name" value="ArgoL1"/>
</dbReference>
<accession>A0A8T0TYL5</accession>
<dbReference type="Proteomes" id="UP000823388">
    <property type="component" value="Chromosome 4K"/>
</dbReference>
<dbReference type="CDD" id="cd04657">
    <property type="entry name" value="Piwi_ago-like"/>
    <property type="match status" value="1"/>
</dbReference>
<feature type="region of interest" description="Disordered" evidence="3">
    <location>
        <begin position="1"/>
        <end position="142"/>
    </location>
</feature>
<name>A0A8T0TYL5_PANVG</name>
<evidence type="ECO:0000256" key="3">
    <source>
        <dbReference type="SAM" id="MobiDB-lite"/>
    </source>
</evidence>
<evidence type="ECO:0000313" key="7">
    <source>
        <dbReference type="Proteomes" id="UP000823388"/>
    </source>
</evidence>
<dbReference type="AlphaFoldDB" id="A0A8T0TYL5"/>
<dbReference type="FunFam" id="3.30.420.10:FF:000013">
    <property type="entry name" value="protein argonaute 10-like"/>
    <property type="match status" value="1"/>
</dbReference>
<dbReference type="PROSITE" id="PS50821">
    <property type="entry name" value="PAZ"/>
    <property type="match status" value="1"/>
</dbReference>
<dbReference type="Pfam" id="PF16487">
    <property type="entry name" value="ArgoMid"/>
    <property type="match status" value="1"/>
</dbReference>
<dbReference type="InterPro" id="IPR036085">
    <property type="entry name" value="PAZ_dom_sf"/>
</dbReference>